<dbReference type="EMBL" id="QJSP01000006">
    <property type="protein sequence ID" value="PYE17309.1"/>
    <property type="molecule type" value="Genomic_DNA"/>
</dbReference>
<keyword evidence="3 5" id="KW-0238">DNA-binding</keyword>
<dbReference type="Pfam" id="PF13977">
    <property type="entry name" value="TetR_C_6"/>
    <property type="match status" value="1"/>
</dbReference>
<dbReference type="PANTHER" id="PTHR47506">
    <property type="entry name" value="TRANSCRIPTIONAL REGULATORY PROTEIN"/>
    <property type="match status" value="1"/>
</dbReference>
<gene>
    <name evidence="7" type="ORF">DFR67_1068</name>
</gene>
<evidence type="ECO:0000256" key="2">
    <source>
        <dbReference type="ARBA" id="ARBA00023015"/>
    </source>
</evidence>
<evidence type="ECO:0000256" key="4">
    <source>
        <dbReference type="ARBA" id="ARBA00023163"/>
    </source>
</evidence>
<reference evidence="7 8" key="1">
    <citation type="submission" date="2018-06" db="EMBL/GenBank/DDBJ databases">
        <title>Genomic Encyclopedia of Type Strains, Phase IV (KMG-IV): sequencing the most valuable type-strain genomes for metagenomic binning, comparative biology and taxonomic classification.</title>
        <authorList>
            <person name="Goeker M."/>
        </authorList>
    </citation>
    <scope>NUCLEOTIDE SEQUENCE [LARGE SCALE GENOMIC DNA]</scope>
    <source>
        <strain evidence="7 8">DSM 45521</strain>
    </source>
</reference>
<dbReference type="SUPFAM" id="SSF48498">
    <property type="entry name" value="Tetracyclin repressor-like, C-terminal domain"/>
    <property type="match status" value="1"/>
</dbReference>
<dbReference type="SUPFAM" id="SSF46689">
    <property type="entry name" value="Homeodomain-like"/>
    <property type="match status" value="1"/>
</dbReference>
<dbReference type="PANTHER" id="PTHR47506:SF6">
    <property type="entry name" value="HTH-TYPE TRANSCRIPTIONAL REPRESSOR NEMR"/>
    <property type="match status" value="1"/>
</dbReference>
<proteinExistence type="predicted"/>
<keyword evidence="8" id="KW-1185">Reference proteome</keyword>
<keyword evidence="2" id="KW-0805">Transcription regulation</keyword>
<evidence type="ECO:0000256" key="3">
    <source>
        <dbReference type="ARBA" id="ARBA00023125"/>
    </source>
</evidence>
<comment type="caution">
    <text evidence="7">The sequence shown here is derived from an EMBL/GenBank/DDBJ whole genome shotgun (WGS) entry which is preliminary data.</text>
</comment>
<dbReference type="Gene3D" id="1.10.357.10">
    <property type="entry name" value="Tetracycline Repressor, domain 2"/>
    <property type="match status" value="1"/>
</dbReference>
<feature type="DNA-binding region" description="H-T-H motif" evidence="5">
    <location>
        <begin position="37"/>
        <end position="56"/>
    </location>
</feature>
<evidence type="ECO:0000313" key="7">
    <source>
        <dbReference type="EMBL" id="PYE17309.1"/>
    </source>
</evidence>
<keyword evidence="1" id="KW-0678">Repressor</keyword>
<evidence type="ECO:0000313" key="8">
    <source>
        <dbReference type="Proteomes" id="UP000247591"/>
    </source>
</evidence>
<name>A0A318RMY0_WILLI</name>
<dbReference type="InterPro" id="IPR001647">
    <property type="entry name" value="HTH_TetR"/>
</dbReference>
<dbReference type="PROSITE" id="PS50977">
    <property type="entry name" value="HTH_TETR_2"/>
    <property type="match status" value="1"/>
</dbReference>
<dbReference type="GO" id="GO:0003677">
    <property type="term" value="F:DNA binding"/>
    <property type="evidence" value="ECO:0007669"/>
    <property type="project" value="UniProtKB-UniRule"/>
</dbReference>
<dbReference type="InterPro" id="IPR036271">
    <property type="entry name" value="Tet_transcr_reg_TetR-rel_C_sf"/>
</dbReference>
<evidence type="ECO:0000256" key="1">
    <source>
        <dbReference type="ARBA" id="ARBA00022491"/>
    </source>
</evidence>
<feature type="domain" description="HTH tetR-type" evidence="6">
    <location>
        <begin position="14"/>
        <end position="74"/>
    </location>
</feature>
<dbReference type="Proteomes" id="UP000247591">
    <property type="component" value="Unassembled WGS sequence"/>
</dbReference>
<dbReference type="AlphaFoldDB" id="A0A318RMY0"/>
<organism evidence="7 8">
    <name type="scientific">Williamsia limnetica</name>
    <dbReference type="NCBI Taxonomy" id="882452"/>
    <lineage>
        <taxon>Bacteria</taxon>
        <taxon>Bacillati</taxon>
        <taxon>Actinomycetota</taxon>
        <taxon>Actinomycetes</taxon>
        <taxon>Mycobacteriales</taxon>
        <taxon>Nocardiaceae</taxon>
        <taxon>Williamsia</taxon>
    </lineage>
</organism>
<evidence type="ECO:0000256" key="5">
    <source>
        <dbReference type="PROSITE-ProRule" id="PRU00335"/>
    </source>
</evidence>
<dbReference type="InterPro" id="IPR009057">
    <property type="entry name" value="Homeodomain-like_sf"/>
</dbReference>
<accession>A0A318RMY0</accession>
<dbReference type="InterPro" id="IPR039538">
    <property type="entry name" value="BetI_C"/>
</dbReference>
<sequence length="218" mass="23558">MGYHRLMARTANHDKRRAQILGGVRTVATSSGIGRVTVARAAEAAGVSVGLVQHYYSSKEELLIDTFASVRVDVLTRIDAEIARAEKRGSRIEQMLVDGLGQLLPIGARKRDEVYVAHAFAGLALEDPTLRGHLRTANEQLQQRVATGLTNGKECGEVDPSLDVDEVAYALVALTDGLAARLLVHAGAAQKKWALDSLRARARELCPGECAHRRENSG</sequence>
<keyword evidence="4" id="KW-0804">Transcription</keyword>
<protein>
    <submittedName>
        <fullName evidence="7">TetR family transcriptional regulator</fullName>
    </submittedName>
</protein>
<dbReference type="Pfam" id="PF00440">
    <property type="entry name" value="TetR_N"/>
    <property type="match status" value="1"/>
</dbReference>
<evidence type="ECO:0000259" key="6">
    <source>
        <dbReference type="PROSITE" id="PS50977"/>
    </source>
</evidence>